<keyword evidence="7" id="KW-1185">Reference proteome</keyword>
<keyword evidence="4" id="KW-0963">Cytoplasm</keyword>
<evidence type="ECO:0008006" key="8">
    <source>
        <dbReference type="Google" id="ProtNLM"/>
    </source>
</evidence>
<gene>
    <name evidence="6" type="ORF">Tcan_18736</name>
</gene>
<keyword evidence="4" id="KW-0132">Cell division</keyword>
<accession>A0A0B2VX76</accession>
<dbReference type="GO" id="GO:0005737">
    <property type="term" value="C:cytoplasm"/>
    <property type="evidence" value="ECO:0007669"/>
    <property type="project" value="UniProtKB-SubCell"/>
</dbReference>
<dbReference type="OrthoDB" id="5949865at2759"/>
<comment type="similarity">
    <text evidence="1 4">Belongs to the endosulfine family.</text>
</comment>
<reference evidence="6 7" key="1">
    <citation type="submission" date="2014-11" db="EMBL/GenBank/DDBJ databases">
        <title>Genetic blueprint of the zoonotic pathogen Toxocara canis.</title>
        <authorList>
            <person name="Zhu X.-Q."/>
            <person name="Korhonen P.K."/>
            <person name="Cai H."/>
            <person name="Young N.D."/>
            <person name="Nejsum P."/>
            <person name="von Samson-Himmelstjerna G."/>
            <person name="Boag P.R."/>
            <person name="Tan P."/>
            <person name="Li Q."/>
            <person name="Min J."/>
            <person name="Yang Y."/>
            <person name="Wang X."/>
            <person name="Fang X."/>
            <person name="Hall R.S."/>
            <person name="Hofmann A."/>
            <person name="Sternberg P.W."/>
            <person name="Jex A.R."/>
            <person name="Gasser R.B."/>
        </authorList>
    </citation>
    <scope>NUCLEOTIDE SEQUENCE [LARGE SCALE GENOMIC DNA]</scope>
    <source>
        <strain evidence="6">PN_DK_2014</strain>
    </source>
</reference>
<dbReference type="AlphaFoldDB" id="A0A0B2VX76"/>
<dbReference type="Pfam" id="PF04667">
    <property type="entry name" value="Endosulfine"/>
    <property type="match status" value="1"/>
</dbReference>
<protein>
    <recommendedName>
        <fullName evidence="8">cAMP-regulated phosphoprotein 19</fullName>
    </recommendedName>
</protein>
<comment type="subcellular location">
    <subcellularLocation>
        <location evidence="4">Cytoplasm</location>
    </subcellularLocation>
</comment>
<keyword evidence="2 4" id="KW-0498">Mitosis</keyword>
<dbReference type="InterPro" id="IPR006760">
    <property type="entry name" value="Endosulphine"/>
</dbReference>
<dbReference type="PANTHER" id="PTHR10358">
    <property type="entry name" value="ENDOSULFINE"/>
    <property type="match status" value="1"/>
</dbReference>
<feature type="region of interest" description="Disordered" evidence="5">
    <location>
        <begin position="1"/>
        <end position="24"/>
    </location>
</feature>
<evidence type="ECO:0000256" key="4">
    <source>
        <dbReference type="RuleBase" id="RU363120"/>
    </source>
</evidence>
<evidence type="ECO:0000313" key="7">
    <source>
        <dbReference type="Proteomes" id="UP000031036"/>
    </source>
</evidence>
<dbReference type="GO" id="GO:0004864">
    <property type="term" value="F:protein phosphatase inhibitor activity"/>
    <property type="evidence" value="ECO:0007669"/>
    <property type="project" value="UniProtKB-KW"/>
</dbReference>
<evidence type="ECO:0000313" key="6">
    <source>
        <dbReference type="EMBL" id="KHN88146.1"/>
    </source>
</evidence>
<evidence type="ECO:0000256" key="3">
    <source>
        <dbReference type="ARBA" id="ARBA00023272"/>
    </source>
</evidence>
<name>A0A0B2VX76_TOXCA</name>
<proteinExistence type="inferred from homology"/>
<keyword evidence="4" id="KW-0131">Cell cycle</keyword>
<comment type="function">
    <text evidence="4">Protein phosphatase inhibitor that specifically inhibits protein phosphatase 2A (PP2A) during mitosis.</text>
</comment>
<dbReference type="PANTHER" id="PTHR10358:SF6">
    <property type="entry name" value="ENDOSULFINE, ISOFORM A"/>
    <property type="match status" value="1"/>
</dbReference>
<evidence type="ECO:0000256" key="2">
    <source>
        <dbReference type="ARBA" id="ARBA00022776"/>
    </source>
</evidence>
<dbReference type="GO" id="GO:0051301">
    <property type="term" value="P:cell division"/>
    <property type="evidence" value="ECO:0007669"/>
    <property type="project" value="UniProtKB-KW"/>
</dbReference>
<evidence type="ECO:0000256" key="1">
    <source>
        <dbReference type="ARBA" id="ARBA00010520"/>
    </source>
</evidence>
<dbReference type="EMBL" id="JPKZ01000263">
    <property type="protein sequence ID" value="KHN88146.1"/>
    <property type="molecule type" value="Genomic_DNA"/>
</dbReference>
<keyword evidence="3 4" id="KW-0650">Protein phosphatase inhibitor</keyword>
<sequence length="102" mass="10929">MNKLAANGRLPPKPQTSFLQKKLQQQRKFFDSGDYAMNKDKAKQPLPTALSSVTASAAPTLPITQVISTVRDGSSPVVELPLRMREDLGSIPGRLPDGSPAG</sequence>
<dbReference type="STRING" id="6265.A0A0B2VX76"/>
<comment type="caution">
    <text evidence="6">The sequence shown here is derived from an EMBL/GenBank/DDBJ whole genome shotgun (WGS) entry which is preliminary data.</text>
</comment>
<dbReference type="Proteomes" id="UP000031036">
    <property type="component" value="Unassembled WGS sequence"/>
</dbReference>
<organism evidence="6 7">
    <name type="scientific">Toxocara canis</name>
    <name type="common">Canine roundworm</name>
    <dbReference type="NCBI Taxonomy" id="6265"/>
    <lineage>
        <taxon>Eukaryota</taxon>
        <taxon>Metazoa</taxon>
        <taxon>Ecdysozoa</taxon>
        <taxon>Nematoda</taxon>
        <taxon>Chromadorea</taxon>
        <taxon>Rhabditida</taxon>
        <taxon>Spirurina</taxon>
        <taxon>Ascaridomorpha</taxon>
        <taxon>Ascaridoidea</taxon>
        <taxon>Toxocaridae</taxon>
        <taxon>Toxocara</taxon>
    </lineage>
</organism>
<evidence type="ECO:0000256" key="5">
    <source>
        <dbReference type="SAM" id="MobiDB-lite"/>
    </source>
</evidence>